<comment type="caution">
    <text evidence="8">The sequence shown here is derived from an EMBL/GenBank/DDBJ whole genome shotgun (WGS) entry which is preliminary data.</text>
</comment>
<evidence type="ECO:0000259" key="7">
    <source>
        <dbReference type="SMART" id="SM00827"/>
    </source>
</evidence>
<evidence type="ECO:0000313" key="9">
    <source>
        <dbReference type="Proteomes" id="UP000462362"/>
    </source>
</evidence>
<comment type="similarity">
    <text evidence="6">Belongs to the fabD family.</text>
</comment>
<name>A0A6I3RXT1_9BURK</name>
<comment type="catalytic activity">
    <reaction evidence="5 6">
        <text>holo-[ACP] + malonyl-CoA = malonyl-[ACP] + CoA</text>
        <dbReference type="Rhea" id="RHEA:41792"/>
        <dbReference type="Rhea" id="RHEA-COMP:9623"/>
        <dbReference type="Rhea" id="RHEA-COMP:9685"/>
        <dbReference type="ChEBI" id="CHEBI:57287"/>
        <dbReference type="ChEBI" id="CHEBI:57384"/>
        <dbReference type="ChEBI" id="CHEBI:64479"/>
        <dbReference type="ChEBI" id="CHEBI:78449"/>
        <dbReference type="EC" id="2.3.1.39"/>
    </reaction>
</comment>
<evidence type="ECO:0000313" key="8">
    <source>
        <dbReference type="EMBL" id="MTU42268.1"/>
    </source>
</evidence>
<keyword evidence="4 6" id="KW-0012">Acyltransferase</keyword>
<dbReference type="GO" id="GO:0004314">
    <property type="term" value="F:[acyl-carrier-protein] S-malonyltransferase activity"/>
    <property type="evidence" value="ECO:0007669"/>
    <property type="project" value="UniProtKB-EC"/>
</dbReference>
<dbReference type="RefSeq" id="WP_155165092.1">
    <property type="nucleotide sequence ID" value="NZ_JAXXAX010000007.1"/>
</dbReference>
<evidence type="ECO:0000256" key="1">
    <source>
        <dbReference type="ARBA" id="ARBA00013258"/>
    </source>
</evidence>
<keyword evidence="3 6" id="KW-0808">Transferase</keyword>
<dbReference type="EC" id="2.3.1.39" evidence="1 6"/>
<dbReference type="InterPro" id="IPR004410">
    <property type="entry name" value="Malonyl_CoA-ACP_transAc_FabD"/>
</dbReference>
<dbReference type="InterPro" id="IPR001227">
    <property type="entry name" value="Ac_transferase_dom_sf"/>
</dbReference>
<dbReference type="InterPro" id="IPR024925">
    <property type="entry name" value="Malonyl_CoA-ACP_transAc"/>
</dbReference>
<evidence type="ECO:0000256" key="4">
    <source>
        <dbReference type="ARBA" id="ARBA00023315"/>
    </source>
</evidence>
<dbReference type="SMART" id="SM00827">
    <property type="entry name" value="PKS_AT"/>
    <property type="match status" value="1"/>
</dbReference>
<dbReference type="GO" id="GO:0005829">
    <property type="term" value="C:cytosol"/>
    <property type="evidence" value="ECO:0007669"/>
    <property type="project" value="TreeGrafter"/>
</dbReference>
<dbReference type="GO" id="GO:0006633">
    <property type="term" value="P:fatty acid biosynthetic process"/>
    <property type="evidence" value="ECO:0007669"/>
    <property type="project" value="TreeGrafter"/>
</dbReference>
<accession>A0A6I3RXT1</accession>
<dbReference type="EMBL" id="WNCL01000002">
    <property type="protein sequence ID" value="MTU42268.1"/>
    <property type="molecule type" value="Genomic_DNA"/>
</dbReference>
<evidence type="ECO:0000256" key="2">
    <source>
        <dbReference type="ARBA" id="ARBA00018953"/>
    </source>
</evidence>
<reference evidence="8 9" key="1">
    <citation type="journal article" date="2019" name="Nat. Med.">
        <title>A library of human gut bacterial isolates paired with longitudinal multiomics data enables mechanistic microbiome research.</title>
        <authorList>
            <person name="Poyet M."/>
            <person name="Groussin M."/>
            <person name="Gibbons S.M."/>
            <person name="Avila-Pacheco J."/>
            <person name="Jiang X."/>
            <person name="Kearney S.M."/>
            <person name="Perrotta A.R."/>
            <person name="Berdy B."/>
            <person name="Zhao S."/>
            <person name="Lieberman T.D."/>
            <person name="Swanson P.K."/>
            <person name="Smith M."/>
            <person name="Roesemann S."/>
            <person name="Alexander J.E."/>
            <person name="Rich S.A."/>
            <person name="Livny J."/>
            <person name="Vlamakis H."/>
            <person name="Clish C."/>
            <person name="Bullock K."/>
            <person name="Deik A."/>
            <person name="Scott J."/>
            <person name="Pierce K.A."/>
            <person name="Xavier R.J."/>
            <person name="Alm E.J."/>
        </authorList>
    </citation>
    <scope>NUCLEOTIDE SEQUENCE [LARGE SCALE GENOMIC DNA]</scope>
    <source>
        <strain evidence="8 9">BIOML-A2</strain>
    </source>
</reference>
<evidence type="ECO:0000256" key="3">
    <source>
        <dbReference type="ARBA" id="ARBA00022679"/>
    </source>
</evidence>
<dbReference type="NCBIfam" id="TIGR00128">
    <property type="entry name" value="fabD"/>
    <property type="match status" value="1"/>
</dbReference>
<protein>
    <recommendedName>
        <fullName evidence="2 6">Malonyl CoA-acyl carrier protein transacylase</fullName>
        <ecNumber evidence="1 6">2.3.1.39</ecNumber>
    </recommendedName>
</protein>
<proteinExistence type="inferred from homology"/>
<dbReference type="InterPro" id="IPR014043">
    <property type="entry name" value="Acyl_transferase_dom"/>
</dbReference>
<organism evidence="8 9">
    <name type="scientific">Parasutterella excrementihominis</name>
    <dbReference type="NCBI Taxonomy" id="487175"/>
    <lineage>
        <taxon>Bacteria</taxon>
        <taxon>Pseudomonadati</taxon>
        <taxon>Pseudomonadota</taxon>
        <taxon>Betaproteobacteria</taxon>
        <taxon>Burkholderiales</taxon>
        <taxon>Sutterellaceae</taxon>
        <taxon>Parasutterella</taxon>
    </lineage>
</organism>
<dbReference type="AlphaFoldDB" id="A0A6I3RXT1"/>
<sequence length="314" mass="33168">MQDKKIAFVFPGQGSQAVGMLSTLADEPIVRETLKEADEALGFALSKLIAEGPAEELSLTVNTQPALVCASIAMYRFYLQEGGRKPDLLAGHSLGEYSALVAAGALDFTDALQLVRYRAEQMQAAVPVGEGTMAAILGLSDDQVKTVCLECATNGVVEAVNFNTPGQVVIAGTVAAVQEAMEKSLAAGAKRAIKLNVSGPFHSSLMKPAALAMEEKLKTVDLQKPFLPVLHNVDVQIHEEPDAIRDVLAAQVASPVLWADTVRKMEEAGVMEIYEVGPGAALSGMVKRITKGITAKALNSRAVLEEAAAANQEK</sequence>
<dbReference type="FunFam" id="3.30.70.250:FF:000001">
    <property type="entry name" value="Malonyl CoA-acyl carrier protein transacylase"/>
    <property type="match status" value="1"/>
</dbReference>
<dbReference type="InterPro" id="IPR050858">
    <property type="entry name" value="Mal-CoA-ACP_Trans/PKS_FabD"/>
</dbReference>
<dbReference type="PANTHER" id="PTHR42681">
    <property type="entry name" value="MALONYL-COA-ACYL CARRIER PROTEIN TRANSACYLASE, MITOCHONDRIAL"/>
    <property type="match status" value="1"/>
</dbReference>
<dbReference type="PANTHER" id="PTHR42681:SF1">
    <property type="entry name" value="MALONYL-COA-ACYL CARRIER PROTEIN TRANSACYLASE, MITOCHONDRIAL"/>
    <property type="match status" value="1"/>
</dbReference>
<dbReference type="SUPFAM" id="SSF55048">
    <property type="entry name" value="Probable ACP-binding domain of malonyl-CoA ACP transacylase"/>
    <property type="match status" value="1"/>
</dbReference>
<gene>
    <name evidence="8" type="primary">fabD</name>
    <name evidence="8" type="ORF">GMD42_01255</name>
</gene>
<evidence type="ECO:0000256" key="5">
    <source>
        <dbReference type="ARBA" id="ARBA00048462"/>
    </source>
</evidence>
<dbReference type="InterPro" id="IPR016036">
    <property type="entry name" value="Malonyl_transacylase_ACP-bd"/>
</dbReference>
<dbReference type="Proteomes" id="UP000462362">
    <property type="component" value="Unassembled WGS sequence"/>
</dbReference>
<dbReference type="PIRSF" id="PIRSF000446">
    <property type="entry name" value="Mct"/>
    <property type="match status" value="1"/>
</dbReference>
<dbReference type="SUPFAM" id="SSF52151">
    <property type="entry name" value="FabD/lysophospholipase-like"/>
    <property type="match status" value="1"/>
</dbReference>
<evidence type="ECO:0000256" key="6">
    <source>
        <dbReference type="PIRNR" id="PIRNR000446"/>
    </source>
</evidence>
<dbReference type="Pfam" id="PF00698">
    <property type="entry name" value="Acyl_transf_1"/>
    <property type="match status" value="1"/>
</dbReference>
<feature type="domain" description="Malonyl-CoA:ACP transacylase (MAT)" evidence="7">
    <location>
        <begin position="9"/>
        <end position="302"/>
    </location>
</feature>
<dbReference type="Gene3D" id="3.30.70.250">
    <property type="entry name" value="Malonyl-CoA ACP transacylase, ACP-binding"/>
    <property type="match status" value="1"/>
</dbReference>
<dbReference type="InterPro" id="IPR016035">
    <property type="entry name" value="Acyl_Trfase/lysoPLipase"/>
</dbReference>
<dbReference type="Gene3D" id="3.40.366.10">
    <property type="entry name" value="Malonyl-Coenzyme A Acyl Carrier Protein, domain 2"/>
    <property type="match status" value="1"/>
</dbReference>